<reference evidence="2" key="1">
    <citation type="submission" date="2020-01" db="EMBL/GenBank/DDBJ databases">
        <title>Development of genomics and gene disruption for Polysphondylium violaceum indicates a role for the polyketide synthase stlB in stalk morphogenesis.</title>
        <authorList>
            <person name="Narita B."/>
            <person name="Kawabe Y."/>
            <person name="Kin K."/>
            <person name="Saito T."/>
            <person name="Gibbs R."/>
            <person name="Kuspa A."/>
            <person name="Muzny D."/>
            <person name="Queller D."/>
            <person name="Richards S."/>
            <person name="Strassman J."/>
            <person name="Sucgang R."/>
            <person name="Worley K."/>
            <person name="Schaap P."/>
        </authorList>
    </citation>
    <scope>NUCLEOTIDE SEQUENCE</scope>
    <source>
        <strain evidence="2">QSvi11</strain>
    </source>
</reference>
<accession>A0A8J4Q391</accession>
<evidence type="ECO:0008006" key="4">
    <source>
        <dbReference type="Google" id="ProtNLM"/>
    </source>
</evidence>
<dbReference type="EMBL" id="AJWJ01000031">
    <property type="protein sequence ID" value="KAF2077337.1"/>
    <property type="molecule type" value="Genomic_DNA"/>
</dbReference>
<organism evidence="2 3">
    <name type="scientific">Polysphondylium violaceum</name>
    <dbReference type="NCBI Taxonomy" id="133409"/>
    <lineage>
        <taxon>Eukaryota</taxon>
        <taxon>Amoebozoa</taxon>
        <taxon>Evosea</taxon>
        <taxon>Eumycetozoa</taxon>
        <taxon>Dictyostelia</taxon>
        <taxon>Dictyosteliales</taxon>
        <taxon>Dictyosteliaceae</taxon>
        <taxon>Polysphondylium</taxon>
    </lineage>
</organism>
<keyword evidence="3" id="KW-1185">Reference proteome</keyword>
<feature type="transmembrane region" description="Helical" evidence="1">
    <location>
        <begin position="121"/>
        <end position="142"/>
    </location>
</feature>
<evidence type="ECO:0000256" key="1">
    <source>
        <dbReference type="SAM" id="Phobius"/>
    </source>
</evidence>
<dbReference type="AlphaFoldDB" id="A0A8J4Q391"/>
<sequence>MFKHPISRYITLTCNNINTIKYKINSPTPITLNNKHPFSISCFYRGVTSNNNSNNSNIFLNRRIKSNDGNIDAFLLSSSNNSIFNNNCNTSRVYLQAQPQQQQFYEKRYYGNQKKYRSLDFANSAISIIGLGGIIGILYIFLSQFVELIPFEIISTQVEKLLRDNDKVNNLLGPQFFFDSFPLSQQNKVDKKGDKEYLNTSYLIRSPEGQATVECKAWKKDFLTYEIVSLKVFYGSYVVITVVGEQPIITSFWNKMVGFFSHPSNQDDKK</sequence>
<evidence type="ECO:0000313" key="3">
    <source>
        <dbReference type="Proteomes" id="UP000695562"/>
    </source>
</evidence>
<protein>
    <recommendedName>
        <fullName evidence="4">Mitochondrial import inner membrane translocase subunit Tim21</fullName>
    </recommendedName>
</protein>
<gene>
    <name evidence="2" type="ORF">CYY_001340</name>
</gene>
<keyword evidence="1" id="KW-0472">Membrane</keyword>
<keyword evidence="1" id="KW-0812">Transmembrane</keyword>
<comment type="caution">
    <text evidence="2">The sequence shown here is derived from an EMBL/GenBank/DDBJ whole genome shotgun (WGS) entry which is preliminary data.</text>
</comment>
<proteinExistence type="predicted"/>
<evidence type="ECO:0000313" key="2">
    <source>
        <dbReference type="EMBL" id="KAF2077337.1"/>
    </source>
</evidence>
<dbReference type="Proteomes" id="UP000695562">
    <property type="component" value="Unassembled WGS sequence"/>
</dbReference>
<name>A0A8J4Q391_9MYCE</name>
<keyword evidence="1" id="KW-1133">Transmembrane helix</keyword>